<dbReference type="Gene3D" id="2.40.70.10">
    <property type="entry name" value="Acid Proteases"/>
    <property type="match status" value="2"/>
</dbReference>
<dbReference type="InterPro" id="IPR021109">
    <property type="entry name" value="Peptidase_aspartic_dom_sf"/>
</dbReference>
<feature type="chain" id="PRO_5025672477" description="PDZ domain-containing protein" evidence="1">
    <location>
        <begin position="19"/>
        <end position="392"/>
    </location>
</feature>
<reference evidence="3 4" key="1">
    <citation type="submission" date="2019-04" db="EMBL/GenBank/DDBJ databases">
        <authorList>
            <person name="Van Vliet M D."/>
        </authorList>
    </citation>
    <scope>NUCLEOTIDE SEQUENCE [LARGE SCALE GENOMIC DNA]</scope>
    <source>
        <strain evidence="3 4">F1</strain>
    </source>
</reference>
<dbReference type="SUPFAM" id="SSF50156">
    <property type="entry name" value="PDZ domain-like"/>
    <property type="match status" value="1"/>
</dbReference>
<dbReference type="Proteomes" id="UP000366872">
    <property type="component" value="Unassembled WGS sequence"/>
</dbReference>
<dbReference type="InterPro" id="IPR036034">
    <property type="entry name" value="PDZ_sf"/>
</dbReference>
<evidence type="ECO:0000256" key="1">
    <source>
        <dbReference type="SAM" id="SignalP"/>
    </source>
</evidence>
<dbReference type="Pfam" id="PF17820">
    <property type="entry name" value="PDZ_6"/>
    <property type="match status" value="1"/>
</dbReference>
<dbReference type="PROSITE" id="PS50106">
    <property type="entry name" value="PDZ"/>
    <property type="match status" value="1"/>
</dbReference>
<evidence type="ECO:0000313" key="4">
    <source>
        <dbReference type="Proteomes" id="UP000366872"/>
    </source>
</evidence>
<dbReference type="EMBL" id="CAAHFG010000001">
    <property type="protein sequence ID" value="VGO11871.1"/>
    <property type="molecule type" value="Genomic_DNA"/>
</dbReference>
<evidence type="ECO:0000313" key="3">
    <source>
        <dbReference type="EMBL" id="VGO11871.1"/>
    </source>
</evidence>
<dbReference type="AlphaFoldDB" id="A0A6C2TX19"/>
<accession>A0A6C2TX19</accession>
<sequence length="392" mass="43068">MKCALIAIALLITLDVQAGDYIQLAAKINGHEVNLAYDTGCEAFVLFESTVREIGIKWDEPKPTVAFHPGKVNLGYTEQVNLEIVGLSLKGRCRVLDPPLSDDLKIDGLIPWSFFREGILYFNSHEYGMDGLNELPDDIADWKAFRLKKSVPLLVFEIDAADGSTIDVMIDTGADIGVALPRNKFADWRKNHPESPAAVNDGHTAYSGRNVDEICWAEQISVGDLTISGVPVGPLYRGLEYNSELYDIVLGLYAISRMELIVDYPNGTLYIKPNPRPPREYVHNRLGAVFVSSNSDAGDLIAHVIKDSAAYEAGVRNGDVLVKVDGVGIEDGNSASGISTLSQFWSKPHGTKLNLELRRGDKPFEVSVILQDILPPKKGSRVDPRISSTQIY</sequence>
<dbReference type="Gene3D" id="2.30.42.10">
    <property type="match status" value="1"/>
</dbReference>
<dbReference type="InterPro" id="IPR041489">
    <property type="entry name" value="PDZ_6"/>
</dbReference>
<dbReference type="SMART" id="SM00228">
    <property type="entry name" value="PDZ"/>
    <property type="match status" value="1"/>
</dbReference>
<keyword evidence="1" id="KW-0732">Signal</keyword>
<feature type="signal peptide" evidence="1">
    <location>
        <begin position="1"/>
        <end position="18"/>
    </location>
</feature>
<protein>
    <recommendedName>
        <fullName evidence="2">PDZ domain-containing protein</fullName>
    </recommendedName>
</protein>
<proteinExistence type="predicted"/>
<name>A0A6C2TX19_PONDE</name>
<feature type="domain" description="PDZ" evidence="2">
    <location>
        <begin position="268"/>
        <end position="331"/>
    </location>
</feature>
<gene>
    <name evidence="3" type="ORF">PDESU_00418</name>
</gene>
<evidence type="ECO:0000259" key="2">
    <source>
        <dbReference type="PROSITE" id="PS50106"/>
    </source>
</evidence>
<dbReference type="InterPro" id="IPR001478">
    <property type="entry name" value="PDZ"/>
</dbReference>
<organism evidence="3 4">
    <name type="scientific">Pontiella desulfatans</name>
    <dbReference type="NCBI Taxonomy" id="2750659"/>
    <lineage>
        <taxon>Bacteria</taxon>
        <taxon>Pseudomonadati</taxon>
        <taxon>Kiritimatiellota</taxon>
        <taxon>Kiritimatiellia</taxon>
        <taxon>Kiritimatiellales</taxon>
        <taxon>Pontiellaceae</taxon>
        <taxon>Pontiella</taxon>
    </lineage>
</organism>
<keyword evidence="4" id="KW-1185">Reference proteome</keyword>